<proteinExistence type="predicted"/>
<reference evidence="2" key="1">
    <citation type="submission" date="2021-01" db="EMBL/GenBank/DDBJ databases">
        <title>Whole genome shotgun sequence of Virgisporangium aliadipatigenens NBRC 105644.</title>
        <authorList>
            <person name="Komaki H."/>
            <person name="Tamura T."/>
        </authorList>
    </citation>
    <scope>NUCLEOTIDE SEQUENCE</scope>
    <source>
        <strain evidence="2">NBRC 105644</strain>
    </source>
</reference>
<organism evidence="2 3">
    <name type="scientific">Virgisporangium aliadipatigenens</name>
    <dbReference type="NCBI Taxonomy" id="741659"/>
    <lineage>
        <taxon>Bacteria</taxon>
        <taxon>Bacillati</taxon>
        <taxon>Actinomycetota</taxon>
        <taxon>Actinomycetes</taxon>
        <taxon>Micromonosporales</taxon>
        <taxon>Micromonosporaceae</taxon>
        <taxon>Virgisporangium</taxon>
    </lineage>
</organism>
<feature type="compositionally biased region" description="Basic and acidic residues" evidence="1">
    <location>
        <begin position="42"/>
        <end position="55"/>
    </location>
</feature>
<evidence type="ECO:0000313" key="2">
    <source>
        <dbReference type="EMBL" id="GIJ47044.1"/>
    </source>
</evidence>
<comment type="caution">
    <text evidence="2">The sequence shown here is derived from an EMBL/GenBank/DDBJ whole genome shotgun (WGS) entry which is preliminary data.</text>
</comment>
<dbReference type="RefSeq" id="WP_203900562.1">
    <property type="nucleotide sequence ID" value="NZ_BOPF01000013.1"/>
</dbReference>
<feature type="compositionally biased region" description="Basic and acidic residues" evidence="1">
    <location>
        <begin position="1"/>
        <end position="22"/>
    </location>
</feature>
<evidence type="ECO:0000313" key="3">
    <source>
        <dbReference type="Proteomes" id="UP000619260"/>
    </source>
</evidence>
<keyword evidence="3" id="KW-1185">Reference proteome</keyword>
<name>A0A8J3YKI9_9ACTN</name>
<protein>
    <submittedName>
        <fullName evidence="2">Uncharacterized protein</fullName>
    </submittedName>
</protein>
<evidence type="ECO:0000256" key="1">
    <source>
        <dbReference type="SAM" id="MobiDB-lite"/>
    </source>
</evidence>
<dbReference type="EMBL" id="BOPF01000013">
    <property type="protein sequence ID" value="GIJ47044.1"/>
    <property type="molecule type" value="Genomic_DNA"/>
</dbReference>
<gene>
    <name evidence="2" type="ORF">Val02_39300</name>
</gene>
<feature type="region of interest" description="Disordered" evidence="1">
    <location>
        <begin position="1"/>
        <end position="55"/>
    </location>
</feature>
<dbReference type="Proteomes" id="UP000619260">
    <property type="component" value="Unassembled WGS sequence"/>
</dbReference>
<accession>A0A8J3YKI9</accession>
<sequence length="55" mass="6114">MDPAARREFFSEAGRRTPHAEEPTITPAQGNLADKPITPDPTSDHQFSRGAEDRH</sequence>
<dbReference type="AlphaFoldDB" id="A0A8J3YKI9"/>